<keyword evidence="2" id="KW-1185">Reference proteome</keyword>
<dbReference type="Proteomes" id="UP001444661">
    <property type="component" value="Unassembled WGS sequence"/>
</dbReference>
<sequence length="170" mass="18606">MILRKITLLYVEMGGGERLHQLVMGVDRYIEVVQIAPVQPGGRSEAVARRNEPIRKIEERVVFGVRVMDDVAVDEALLRELGTLPSPPKLIGRGAVVVLPGELGHVGDLVAEAHGGPFAGPAHYLAQQARPVGHGGHQRRREIPIHLIPQPRRHELVEGGLPVRAVPVDW</sequence>
<gene>
    <name evidence="1" type="ORF">PG993_013757</name>
</gene>
<comment type="caution">
    <text evidence="1">The sequence shown here is derived from an EMBL/GenBank/DDBJ whole genome shotgun (WGS) entry which is preliminary data.</text>
</comment>
<evidence type="ECO:0000313" key="2">
    <source>
        <dbReference type="Proteomes" id="UP001444661"/>
    </source>
</evidence>
<dbReference type="EMBL" id="JAQQWK010000013">
    <property type="protein sequence ID" value="KAK8017431.1"/>
    <property type="molecule type" value="Genomic_DNA"/>
</dbReference>
<accession>A0ABR1RR32</accession>
<organism evidence="1 2">
    <name type="scientific">Apiospora rasikravindrae</name>
    <dbReference type="NCBI Taxonomy" id="990691"/>
    <lineage>
        <taxon>Eukaryota</taxon>
        <taxon>Fungi</taxon>
        <taxon>Dikarya</taxon>
        <taxon>Ascomycota</taxon>
        <taxon>Pezizomycotina</taxon>
        <taxon>Sordariomycetes</taxon>
        <taxon>Xylariomycetidae</taxon>
        <taxon>Amphisphaeriales</taxon>
        <taxon>Apiosporaceae</taxon>
        <taxon>Apiospora</taxon>
    </lineage>
</organism>
<name>A0ABR1RR32_9PEZI</name>
<proteinExistence type="predicted"/>
<protein>
    <submittedName>
        <fullName evidence="1">Uncharacterized protein</fullName>
    </submittedName>
</protein>
<evidence type="ECO:0000313" key="1">
    <source>
        <dbReference type="EMBL" id="KAK8017431.1"/>
    </source>
</evidence>
<reference evidence="1 2" key="1">
    <citation type="submission" date="2023-01" db="EMBL/GenBank/DDBJ databases">
        <title>Analysis of 21 Apiospora genomes using comparative genomics revels a genus with tremendous synthesis potential of carbohydrate active enzymes and secondary metabolites.</title>
        <authorList>
            <person name="Sorensen T."/>
        </authorList>
    </citation>
    <scope>NUCLEOTIDE SEQUENCE [LARGE SCALE GENOMIC DNA]</scope>
    <source>
        <strain evidence="1 2">CBS 33761</strain>
    </source>
</reference>